<gene>
    <name evidence="2" type="ORF">MEQU1_001117</name>
</gene>
<dbReference type="EMBL" id="CP119901">
    <property type="protein sequence ID" value="WFD22446.1"/>
    <property type="molecule type" value="Genomic_DNA"/>
</dbReference>
<feature type="region of interest" description="Disordered" evidence="1">
    <location>
        <begin position="131"/>
        <end position="200"/>
    </location>
</feature>
<protein>
    <submittedName>
        <fullName evidence="2">Uncharacterized protein</fullName>
    </submittedName>
</protein>
<reference evidence="2" key="1">
    <citation type="submission" date="2023-03" db="EMBL/GenBank/DDBJ databases">
        <title>Mating type loci evolution in Malassezia.</title>
        <authorList>
            <person name="Coelho M.A."/>
        </authorList>
    </citation>
    <scope>NUCLEOTIDE SEQUENCE</scope>
    <source>
        <strain evidence="2">CBS 12830</strain>
    </source>
</reference>
<organism evidence="2 3">
    <name type="scientific">Malassezia equina</name>
    <dbReference type="NCBI Taxonomy" id="1381935"/>
    <lineage>
        <taxon>Eukaryota</taxon>
        <taxon>Fungi</taxon>
        <taxon>Dikarya</taxon>
        <taxon>Basidiomycota</taxon>
        <taxon>Ustilaginomycotina</taxon>
        <taxon>Malasseziomycetes</taxon>
        <taxon>Malasseziales</taxon>
        <taxon>Malasseziaceae</taxon>
        <taxon>Malassezia</taxon>
    </lineage>
</organism>
<dbReference type="Proteomes" id="UP001214415">
    <property type="component" value="Chromosome 2"/>
</dbReference>
<evidence type="ECO:0000256" key="1">
    <source>
        <dbReference type="SAM" id="MobiDB-lite"/>
    </source>
</evidence>
<dbReference type="AlphaFoldDB" id="A0AAF0IY32"/>
<proteinExistence type="predicted"/>
<evidence type="ECO:0000313" key="3">
    <source>
        <dbReference type="Proteomes" id="UP001214415"/>
    </source>
</evidence>
<sequence length="200" mass="21912">MRPATAAGGPSARGPTSGKVPRDPRGADPTRSIYYDSVFNPYGAPPPGLPYKERGTTLLLMSERSPDGYHGAKKQRPAPPEEEDSDDDIVMPAGPPPPRRSTRPAETLASHQRTGRVETVAAPVTYSFYDPATEPVFDPDEQESNATHVHNDPDPAPETEEVQPTVLSAAPEMRDFQKETTTFVPASVRRRQRARETREP</sequence>
<accession>A0AAF0IY32</accession>
<feature type="region of interest" description="Disordered" evidence="1">
    <location>
        <begin position="1"/>
        <end position="119"/>
    </location>
</feature>
<feature type="compositionally biased region" description="Acidic residues" evidence="1">
    <location>
        <begin position="80"/>
        <end position="89"/>
    </location>
</feature>
<keyword evidence="3" id="KW-1185">Reference proteome</keyword>
<evidence type="ECO:0000313" key="2">
    <source>
        <dbReference type="EMBL" id="WFD22446.1"/>
    </source>
</evidence>
<dbReference type="Pfam" id="PF12622">
    <property type="entry name" value="NpwBP"/>
    <property type="match status" value="1"/>
</dbReference>
<name>A0AAF0IY32_9BASI</name>